<feature type="domain" description="Glycosyltransferase 2-like" evidence="1">
    <location>
        <begin position="144"/>
        <end position="264"/>
    </location>
</feature>
<evidence type="ECO:0000259" key="1">
    <source>
        <dbReference type="Pfam" id="PF00535"/>
    </source>
</evidence>
<dbReference type="EMBL" id="BONV01000025">
    <property type="protein sequence ID" value="GIG81874.1"/>
    <property type="molecule type" value="Genomic_DNA"/>
</dbReference>
<sequence>MISPKGFVRAPSADMAEARWDGSRWVIAGTPVPDGLTEENVAGLRDLRGVRIEWPHSIASLDVIHQLAAAGVPVHSAAAPDWIDPELRDLVTDTRWLEPEIDSTGASLADLRREEHSLRLRRHGLLRSINTSERGLVSVIAASRRPALTAFTLAQLARQRHVDMEVVYAAHGFPAEVVRQEARDFPFPIQVVELGRETVFGDVINAAVERASGRYIAKWDDDDWYSPDHLSDLLLAKEYSGADVVGMPTEYYYLEPLDITVRRGRWRTEIMADLVSGATLMLERATFQEIGGFQPVPQGGDTRLLRAVEAAGGTIYRTHGMGLLVRRSATAQHTWQPPLSEFIRGSANQWRGFRPTRILEGS</sequence>
<gene>
    <name evidence="2" type="ORF">Pka01_50010</name>
</gene>
<dbReference type="InterPro" id="IPR029044">
    <property type="entry name" value="Nucleotide-diphossugar_trans"/>
</dbReference>
<evidence type="ECO:0000313" key="3">
    <source>
        <dbReference type="Proteomes" id="UP000630097"/>
    </source>
</evidence>
<dbReference type="SUPFAM" id="SSF53448">
    <property type="entry name" value="Nucleotide-diphospho-sugar transferases"/>
    <property type="match status" value="1"/>
</dbReference>
<dbReference type="Proteomes" id="UP000630097">
    <property type="component" value="Unassembled WGS sequence"/>
</dbReference>
<reference evidence="2 3" key="1">
    <citation type="submission" date="2021-01" db="EMBL/GenBank/DDBJ databases">
        <title>Whole genome shotgun sequence of Planotetraspora kaengkrachanensis NBRC 104272.</title>
        <authorList>
            <person name="Komaki H."/>
            <person name="Tamura T."/>
        </authorList>
    </citation>
    <scope>NUCLEOTIDE SEQUENCE [LARGE SCALE GENOMIC DNA]</scope>
    <source>
        <strain evidence="2 3">NBRC 104272</strain>
    </source>
</reference>
<organism evidence="2 3">
    <name type="scientific">Planotetraspora kaengkrachanensis</name>
    <dbReference type="NCBI Taxonomy" id="575193"/>
    <lineage>
        <taxon>Bacteria</taxon>
        <taxon>Bacillati</taxon>
        <taxon>Actinomycetota</taxon>
        <taxon>Actinomycetes</taxon>
        <taxon>Streptosporangiales</taxon>
        <taxon>Streptosporangiaceae</taxon>
        <taxon>Planotetraspora</taxon>
    </lineage>
</organism>
<dbReference type="Pfam" id="PF00535">
    <property type="entry name" value="Glycos_transf_2"/>
    <property type="match status" value="1"/>
</dbReference>
<comment type="caution">
    <text evidence="2">The sequence shown here is derived from an EMBL/GenBank/DDBJ whole genome shotgun (WGS) entry which is preliminary data.</text>
</comment>
<name>A0A8J3PVK4_9ACTN</name>
<accession>A0A8J3PVK4</accession>
<proteinExistence type="predicted"/>
<dbReference type="Gene3D" id="3.90.550.10">
    <property type="entry name" value="Spore Coat Polysaccharide Biosynthesis Protein SpsA, Chain A"/>
    <property type="match status" value="1"/>
</dbReference>
<evidence type="ECO:0000313" key="2">
    <source>
        <dbReference type="EMBL" id="GIG81874.1"/>
    </source>
</evidence>
<keyword evidence="3" id="KW-1185">Reference proteome</keyword>
<dbReference type="CDD" id="cd00761">
    <property type="entry name" value="Glyco_tranf_GTA_type"/>
    <property type="match status" value="1"/>
</dbReference>
<dbReference type="RefSeq" id="WP_203885229.1">
    <property type="nucleotide sequence ID" value="NZ_BAABHH010000008.1"/>
</dbReference>
<dbReference type="AlphaFoldDB" id="A0A8J3PVK4"/>
<dbReference type="InterPro" id="IPR001173">
    <property type="entry name" value="Glyco_trans_2-like"/>
</dbReference>
<protein>
    <recommendedName>
        <fullName evidence="1">Glycosyltransferase 2-like domain-containing protein</fullName>
    </recommendedName>
</protein>